<dbReference type="Pfam" id="PF02826">
    <property type="entry name" value="2-Hacid_dh_C"/>
    <property type="match status" value="1"/>
</dbReference>
<dbReference type="AlphaFoldDB" id="A0A1S8LRJ5"/>
<sequence>MIRILANDGMNKNAANKLRNLGYEVVEDHYDKEELLVKIKEFDALIVRSATKVTKEVVDAATVNGAKLKLVIRAGVGVDNIEVAYARDKGLTVSNTPKASSASVAELAIGHMFAVSRFINTANVTMRQGKWEKKAYTGTEINGKTLGLIGFGRIAREVAKRAEALGMKVIYNDICGKAEGYDNYDFYEDINELLKISDFVSLHIPYDKKKGYVIGEDEFKIMKNGAFIINCARGGVVSEEALLKALNNGKIGGAALDVFENEPKPCAELLENPRVSVTPHIGASTKEAQARIGEEIVNIVESMFK</sequence>
<name>A0A1S8LRJ5_9CLOT</name>
<dbReference type="InterPro" id="IPR036291">
    <property type="entry name" value="NAD(P)-bd_dom_sf"/>
</dbReference>
<dbReference type="Gene3D" id="3.40.50.720">
    <property type="entry name" value="NAD(P)-binding Rossmann-like Domain"/>
    <property type="match status" value="2"/>
</dbReference>
<dbReference type="PANTHER" id="PTHR43761">
    <property type="entry name" value="D-ISOMER SPECIFIC 2-HYDROXYACID DEHYDROGENASE FAMILY PROTEIN (AFU_ORTHOLOGUE AFUA_1G13630)"/>
    <property type="match status" value="1"/>
</dbReference>
<dbReference type="Pfam" id="PF00389">
    <property type="entry name" value="2-Hacid_dh"/>
    <property type="match status" value="1"/>
</dbReference>
<keyword evidence="3" id="KW-0520">NAD</keyword>
<accession>A0A1S8LRJ5</accession>
<keyword evidence="2 4" id="KW-0560">Oxidoreductase</keyword>
<evidence type="ECO:0000313" key="5">
    <source>
        <dbReference type="EMBL" id="URZ09541.1"/>
    </source>
</evidence>
<keyword evidence="6" id="KW-1185">Reference proteome</keyword>
<dbReference type="FunFam" id="3.40.50.720:FF:000203">
    <property type="entry name" value="D-3-phosphoglycerate dehydrogenase (SerA)"/>
    <property type="match status" value="1"/>
</dbReference>
<dbReference type="Proteomes" id="UP000190951">
    <property type="component" value="Chromosome"/>
</dbReference>
<dbReference type="GO" id="GO:0051287">
    <property type="term" value="F:NAD binding"/>
    <property type="evidence" value="ECO:0007669"/>
    <property type="project" value="InterPro"/>
</dbReference>
<dbReference type="InterPro" id="IPR006140">
    <property type="entry name" value="D-isomer_DH_NAD-bd"/>
</dbReference>
<evidence type="ECO:0000256" key="3">
    <source>
        <dbReference type="ARBA" id="ARBA00023027"/>
    </source>
</evidence>
<dbReference type="STRING" id="84029.CROST_41650"/>
<dbReference type="RefSeq" id="WP_077835346.1">
    <property type="nucleotide sequence ID" value="NZ_CP096983.1"/>
</dbReference>
<evidence type="ECO:0000256" key="4">
    <source>
        <dbReference type="RuleBase" id="RU003719"/>
    </source>
</evidence>
<evidence type="ECO:0000256" key="1">
    <source>
        <dbReference type="ARBA" id="ARBA00005854"/>
    </source>
</evidence>
<dbReference type="GO" id="GO:0016618">
    <property type="term" value="F:hydroxypyruvate reductase [NAD(P)H] activity"/>
    <property type="evidence" value="ECO:0007669"/>
    <property type="project" value="UniProtKB-EC"/>
</dbReference>
<dbReference type="InterPro" id="IPR050418">
    <property type="entry name" value="D-iso_2-hydroxyacid_DH_PdxB"/>
</dbReference>
<dbReference type="InterPro" id="IPR006139">
    <property type="entry name" value="D-isomer_2_OHA_DH_cat_dom"/>
</dbReference>
<evidence type="ECO:0000313" key="6">
    <source>
        <dbReference type="Proteomes" id="UP000190951"/>
    </source>
</evidence>
<dbReference type="PANTHER" id="PTHR43761:SF1">
    <property type="entry name" value="D-ISOMER SPECIFIC 2-HYDROXYACID DEHYDROGENASE CATALYTIC DOMAIN-CONTAINING PROTEIN-RELATED"/>
    <property type="match status" value="1"/>
</dbReference>
<dbReference type="SUPFAM" id="SSF51735">
    <property type="entry name" value="NAD(P)-binding Rossmann-fold domains"/>
    <property type="match status" value="1"/>
</dbReference>
<dbReference type="EC" id="1.1.1.81" evidence="5"/>
<organism evidence="5 6">
    <name type="scientific">Clostridium felsineum</name>
    <dbReference type="NCBI Taxonomy" id="36839"/>
    <lineage>
        <taxon>Bacteria</taxon>
        <taxon>Bacillati</taxon>
        <taxon>Bacillota</taxon>
        <taxon>Clostridia</taxon>
        <taxon>Eubacteriales</taxon>
        <taxon>Clostridiaceae</taxon>
        <taxon>Clostridium</taxon>
    </lineage>
</organism>
<protein>
    <submittedName>
        <fullName evidence="5">Hydroxypyruvate reductase</fullName>
        <ecNumber evidence="5">1.1.1.81</ecNumber>
    </submittedName>
</protein>
<evidence type="ECO:0000256" key="2">
    <source>
        <dbReference type="ARBA" id="ARBA00023002"/>
    </source>
</evidence>
<dbReference type="CDD" id="cd05303">
    <property type="entry name" value="PGDH_2"/>
    <property type="match status" value="1"/>
</dbReference>
<dbReference type="SUPFAM" id="SSF52283">
    <property type="entry name" value="Formate/glycerate dehydrogenase catalytic domain-like"/>
    <property type="match status" value="1"/>
</dbReference>
<proteinExistence type="inferred from homology"/>
<reference evidence="5 6" key="1">
    <citation type="submission" date="2022-04" db="EMBL/GenBank/DDBJ databases">
        <title>Genome sequence of C. roseum typestrain.</title>
        <authorList>
            <person name="Poehlein A."/>
            <person name="Schoch T."/>
            <person name="Duerre P."/>
            <person name="Daniel R."/>
        </authorList>
    </citation>
    <scope>NUCLEOTIDE SEQUENCE [LARGE SCALE GENOMIC DNA]</scope>
    <source>
        <strain evidence="5 6">DSM 7320</strain>
    </source>
</reference>
<gene>
    <name evidence="5" type="ORF">CROST_002180</name>
</gene>
<dbReference type="KEGG" id="crw:CROST_002180"/>
<dbReference type="EMBL" id="CP096983">
    <property type="protein sequence ID" value="URZ09541.1"/>
    <property type="molecule type" value="Genomic_DNA"/>
</dbReference>
<comment type="similarity">
    <text evidence="1 4">Belongs to the D-isomer specific 2-hydroxyacid dehydrogenase family.</text>
</comment>